<evidence type="ECO:0000256" key="3">
    <source>
        <dbReference type="ARBA" id="ARBA00022553"/>
    </source>
</evidence>
<keyword evidence="4" id="KW-0808">Transferase</keyword>
<dbReference type="GO" id="GO:0000155">
    <property type="term" value="F:phosphorelay sensor kinase activity"/>
    <property type="evidence" value="ECO:0007669"/>
    <property type="project" value="InterPro"/>
</dbReference>
<keyword evidence="6" id="KW-0902">Two-component regulatory system</keyword>
<comment type="catalytic activity">
    <reaction evidence="1">
        <text>ATP + protein L-histidine = ADP + protein N-phospho-L-histidine.</text>
        <dbReference type="EC" id="2.7.13.3"/>
    </reaction>
</comment>
<dbReference type="EC" id="2.7.13.3" evidence="2"/>
<gene>
    <name evidence="8" type="ORF">ENR15_15410</name>
</gene>
<evidence type="ECO:0000256" key="4">
    <source>
        <dbReference type="ARBA" id="ARBA00022679"/>
    </source>
</evidence>
<comment type="caution">
    <text evidence="8">The sequence shown here is derived from an EMBL/GenBank/DDBJ whole genome shotgun (WGS) entry which is preliminary data.</text>
</comment>
<dbReference type="PANTHER" id="PTHR43304:SF1">
    <property type="entry name" value="PAC DOMAIN-CONTAINING PROTEIN"/>
    <property type="match status" value="1"/>
</dbReference>
<dbReference type="InterPro" id="IPR003594">
    <property type="entry name" value="HATPase_dom"/>
</dbReference>
<dbReference type="PROSITE" id="PS50109">
    <property type="entry name" value="HIS_KIN"/>
    <property type="match status" value="1"/>
</dbReference>
<protein>
    <recommendedName>
        <fullName evidence="2">histidine kinase</fullName>
        <ecNumber evidence="2">2.7.13.3</ecNumber>
    </recommendedName>
</protein>
<accession>A0A7C3ZNB1</accession>
<feature type="domain" description="Histidine kinase" evidence="7">
    <location>
        <begin position="81"/>
        <end position="296"/>
    </location>
</feature>
<sequence>MEAANQALAVEITERKKAEEDVRNLNAVLELRVQERTQELAVANADLLAEIADRKRAQARLQAYTKKLEQSNRELQDFAFVASHDLQEPLRKIQAFGDRLQARFGDKLGDQGQDFLGRMQNAASRMQVLIEDLLSFSRVTTKAQPFAPVNLSKVVEGVLSDLETRIERTQGRVTVGELPTIDADSSQMRQLFQNLIGNALKFHRAGVPPEIEVSAHLNNHGICEIRVADNGIGFEQKHVERIFTVFQRLHSRSEYEGTGIGLAICRKIVERHNGIITATSTLGKGSTFIVTLPVTHPEGASIQ</sequence>
<evidence type="ECO:0000259" key="7">
    <source>
        <dbReference type="PROSITE" id="PS50109"/>
    </source>
</evidence>
<evidence type="ECO:0000313" key="8">
    <source>
        <dbReference type="EMBL" id="HGG01984.1"/>
    </source>
</evidence>
<dbReference type="InterPro" id="IPR005467">
    <property type="entry name" value="His_kinase_dom"/>
</dbReference>
<dbReference type="InterPro" id="IPR036890">
    <property type="entry name" value="HATPase_C_sf"/>
</dbReference>
<dbReference type="CDD" id="cd00082">
    <property type="entry name" value="HisKA"/>
    <property type="match status" value="1"/>
</dbReference>
<evidence type="ECO:0000256" key="5">
    <source>
        <dbReference type="ARBA" id="ARBA00022777"/>
    </source>
</evidence>
<dbReference type="InterPro" id="IPR036097">
    <property type="entry name" value="HisK_dim/P_sf"/>
</dbReference>
<dbReference type="InterPro" id="IPR004358">
    <property type="entry name" value="Sig_transdc_His_kin-like_C"/>
</dbReference>
<keyword evidence="3" id="KW-0597">Phosphoprotein</keyword>
<evidence type="ECO:0000256" key="2">
    <source>
        <dbReference type="ARBA" id="ARBA00012438"/>
    </source>
</evidence>
<dbReference type="EMBL" id="DSPX01000155">
    <property type="protein sequence ID" value="HGG01984.1"/>
    <property type="molecule type" value="Genomic_DNA"/>
</dbReference>
<dbReference type="Pfam" id="PF02518">
    <property type="entry name" value="HATPase_c"/>
    <property type="match status" value="1"/>
</dbReference>
<dbReference type="AlphaFoldDB" id="A0A7C3ZNB1"/>
<dbReference type="SMART" id="SM00387">
    <property type="entry name" value="HATPase_c"/>
    <property type="match status" value="1"/>
</dbReference>
<dbReference type="SUPFAM" id="SSF47384">
    <property type="entry name" value="Homodimeric domain of signal transducing histidine kinase"/>
    <property type="match status" value="1"/>
</dbReference>
<dbReference type="PANTHER" id="PTHR43304">
    <property type="entry name" value="PHYTOCHROME-LIKE PROTEIN CPH1"/>
    <property type="match status" value="1"/>
</dbReference>
<proteinExistence type="predicted"/>
<dbReference type="PRINTS" id="PR00344">
    <property type="entry name" value="BCTRLSENSOR"/>
</dbReference>
<dbReference type="InterPro" id="IPR003661">
    <property type="entry name" value="HisK_dim/P_dom"/>
</dbReference>
<dbReference type="InterPro" id="IPR052162">
    <property type="entry name" value="Sensor_kinase/Photoreceptor"/>
</dbReference>
<reference evidence="8" key="1">
    <citation type="journal article" date="2020" name="mSystems">
        <title>Genome- and Community-Level Interaction Insights into Carbon Utilization and Element Cycling Functions of Hydrothermarchaeota in Hydrothermal Sediment.</title>
        <authorList>
            <person name="Zhou Z."/>
            <person name="Liu Y."/>
            <person name="Xu W."/>
            <person name="Pan J."/>
            <person name="Luo Z.H."/>
            <person name="Li M."/>
        </authorList>
    </citation>
    <scope>NUCLEOTIDE SEQUENCE [LARGE SCALE GENOMIC DNA]</scope>
    <source>
        <strain evidence="8">SpSt-374</strain>
    </source>
</reference>
<dbReference type="FunFam" id="3.30.565.10:FF:000006">
    <property type="entry name" value="Sensor histidine kinase WalK"/>
    <property type="match status" value="1"/>
</dbReference>
<evidence type="ECO:0000256" key="1">
    <source>
        <dbReference type="ARBA" id="ARBA00000085"/>
    </source>
</evidence>
<dbReference type="Gene3D" id="3.30.565.10">
    <property type="entry name" value="Histidine kinase-like ATPase, C-terminal domain"/>
    <property type="match status" value="1"/>
</dbReference>
<dbReference type="Pfam" id="PF00512">
    <property type="entry name" value="HisKA"/>
    <property type="match status" value="1"/>
</dbReference>
<keyword evidence="5" id="KW-0418">Kinase</keyword>
<dbReference type="Gene3D" id="1.10.287.130">
    <property type="match status" value="1"/>
</dbReference>
<organism evidence="8">
    <name type="scientific">Planktothricoides sp. SpSt-374</name>
    <dbReference type="NCBI Taxonomy" id="2282167"/>
    <lineage>
        <taxon>Bacteria</taxon>
        <taxon>Bacillati</taxon>
        <taxon>Cyanobacteriota</taxon>
        <taxon>Cyanophyceae</taxon>
        <taxon>Oscillatoriophycideae</taxon>
        <taxon>Oscillatoriales</taxon>
        <taxon>Oscillatoriaceae</taxon>
        <taxon>Planktothricoides</taxon>
    </lineage>
</organism>
<name>A0A7C3ZNB1_9CYAN</name>
<evidence type="ECO:0000256" key="6">
    <source>
        <dbReference type="ARBA" id="ARBA00023012"/>
    </source>
</evidence>
<dbReference type="SMART" id="SM00388">
    <property type="entry name" value="HisKA"/>
    <property type="match status" value="1"/>
</dbReference>
<dbReference type="SUPFAM" id="SSF55874">
    <property type="entry name" value="ATPase domain of HSP90 chaperone/DNA topoisomerase II/histidine kinase"/>
    <property type="match status" value="1"/>
</dbReference>